<accession>A0A4R2PY93</accession>
<keyword evidence="2" id="KW-1185">Reference proteome</keyword>
<dbReference type="OrthoDB" id="7875868at2"/>
<organism evidence="1 2">
    <name type="scientific">Rhodovulum marinum</name>
    <dbReference type="NCBI Taxonomy" id="320662"/>
    <lineage>
        <taxon>Bacteria</taxon>
        <taxon>Pseudomonadati</taxon>
        <taxon>Pseudomonadota</taxon>
        <taxon>Alphaproteobacteria</taxon>
        <taxon>Rhodobacterales</taxon>
        <taxon>Paracoccaceae</taxon>
        <taxon>Rhodovulum</taxon>
    </lineage>
</organism>
<reference evidence="1 2" key="1">
    <citation type="submission" date="2019-03" db="EMBL/GenBank/DDBJ databases">
        <title>Genomic Encyclopedia of Type Strains, Phase IV (KMG-IV): sequencing the most valuable type-strain genomes for metagenomic binning, comparative biology and taxonomic classification.</title>
        <authorList>
            <person name="Goeker M."/>
        </authorList>
    </citation>
    <scope>NUCLEOTIDE SEQUENCE [LARGE SCALE GENOMIC DNA]</scope>
    <source>
        <strain evidence="1 2">DSM 18063</strain>
    </source>
</reference>
<evidence type="ECO:0000313" key="1">
    <source>
        <dbReference type="EMBL" id="TCP39235.1"/>
    </source>
</evidence>
<sequence>MTHTETTAETNETPVRDRLAKLRGFWRGNIIESVAALHYRDQDAYNEWLEARDTVSITAALSRLSDRQLDRIGLNRETLVLAVEGMMEANTRNGAIVREALEIVEPSEARKERREMAHGVAAE</sequence>
<protein>
    <submittedName>
        <fullName evidence="1">Uncharacterized protein</fullName>
    </submittedName>
</protein>
<name>A0A4R2PY93_9RHOB</name>
<dbReference type="RefSeq" id="WP_132464695.1">
    <property type="nucleotide sequence ID" value="NZ_SLXP01000013.1"/>
</dbReference>
<evidence type="ECO:0000313" key="2">
    <source>
        <dbReference type="Proteomes" id="UP000294835"/>
    </source>
</evidence>
<comment type="caution">
    <text evidence="1">The sequence shown here is derived from an EMBL/GenBank/DDBJ whole genome shotgun (WGS) entry which is preliminary data.</text>
</comment>
<proteinExistence type="predicted"/>
<gene>
    <name evidence="1" type="ORF">EV662_11310</name>
</gene>
<dbReference type="EMBL" id="SLXP01000013">
    <property type="protein sequence ID" value="TCP39235.1"/>
    <property type="molecule type" value="Genomic_DNA"/>
</dbReference>
<dbReference type="AlphaFoldDB" id="A0A4R2PY93"/>
<dbReference type="Proteomes" id="UP000294835">
    <property type="component" value="Unassembled WGS sequence"/>
</dbReference>